<dbReference type="SMART" id="SM00320">
    <property type="entry name" value="WD40"/>
    <property type="match status" value="4"/>
</dbReference>
<feature type="compositionally biased region" description="Basic and acidic residues" evidence="6">
    <location>
        <begin position="331"/>
        <end position="340"/>
    </location>
</feature>
<protein>
    <recommendedName>
        <fullName evidence="7">Groucho/TLE N-terminal Q-rich domain-containing protein</fullName>
    </recommendedName>
</protein>
<comment type="subcellular location">
    <subcellularLocation>
        <location evidence="1">Nucleus</location>
    </subcellularLocation>
</comment>
<dbReference type="SUPFAM" id="SSF50978">
    <property type="entry name" value="WD40 repeat-like"/>
    <property type="match status" value="1"/>
</dbReference>
<feature type="compositionally biased region" description="Low complexity" evidence="6">
    <location>
        <begin position="314"/>
        <end position="330"/>
    </location>
</feature>
<proteinExistence type="inferred from homology"/>
<dbReference type="InterPro" id="IPR005617">
    <property type="entry name" value="Groucho/TLE_N"/>
</dbReference>
<feature type="compositionally biased region" description="Polar residues" evidence="6">
    <location>
        <begin position="341"/>
        <end position="353"/>
    </location>
</feature>
<evidence type="ECO:0000313" key="8">
    <source>
        <dbReference type="EMBL" id="KAJ7420469.1"/>
    </source>
</evidence>
<dbReference type="Gene3D" id="2.130.10.10">
    <property type="entry name" value="YVTN repeat-like/Quinoprotein amine dehydrogenase"/>
    <property type="match status" value="2"/>
</dbReference>
<evidence type="ECO:0000256" key="4">
    <source>
        <dbReference type="ARBA" id="ARBA00045617"/>
    </source>
</evidence>
<dbReference type="PRINTS" id="PR01850">
    <property type="entry name" value="GROUCHOFAMLY"/>
</dbReference>
<dbReference type="InterPro" id="IPR015943">
    <property type="entry name" value="WD40/YVTN_repeat-like_dom_sf"/>
</dbReference>
<feature type="region of interest" description="Disordered" evidence="6">
    <location>
        <begin position="141"/>
        <end position="166"/>
    </location>
</feature>
<evidence type="ECO:0000259" key="7">
    <source>
        <dbReference type="Pfam" id="PF03920"/>
    </source>
</evidence>
<gene>
    <name evidence="8" type="ORF">WISP_48326</name>
</gene>
<dbReference type="PANTHER" id="PTHR10814">
    <property type="entry name" value="TRANSDUCIN-LIKE ENHANCER PROTEIN"/>
    <property type="match status" value="1"/>
</dbReference>
<keyword evidence="9" id="KW-1185">Reference proteome</keyword>
<name>A0ABQ9DEH4_9PASS</name>
<feature type="compositionally biased region" description="Basic and acidic residues" evidence="6">
    <location>
        <begin position="239"/>
        <end position="277"/>
    </location>
</feature>
<comment type="function">
    <text evidence="4">Transcriptional corepressor that binds to a number of transcription factors. Inhibits the transcriptional activation mediated by CTNNB1 and TCF family members in Wnt signaling. The effects of full-length TLE family members may be modulated by association with dominant-negative AES.</text>
</comment>
<dbReference type="Pfam" id="PF00400">
    <property type="entry name" value="WD40"/>
    <property type="match status" value="3"/>
</dbReference>
<feature type="domain" description="Groucho/TLE N-terminal Q-rich" evidence="7">
    <location>
        <begin position="25"/>
        <end position="140"/>
    </location>
</feature>
<feature type="compositionally biased region" description="Basic and acidic residues" evidence="6">
    <location>
        <begin position="302"/>
        <end position="313"/>
    </location>
</feature>
<dbReference type="Proteomes" id="UP001145742">
    <property type="component" value="Unassembled WGS sequence"/>
</dbReference>
<sequence length="662" mass="71266">MSFCCCSPELEAVPQAPHQPGQPGFKFTVAESCDRIKDEFQFLQAQYHSLKVEYDKLANEKTEMQRHYVMYYEMSYGLNIEMHKQTEIAKRLNTILAQIMPFLSQEHQQQVAQAVERAKQVTMTELNAIIGQQQLQAQHLSHAAHGPPVQLPPHPSGLQPPGIPPVTGTSSGLLALGALGSQAHLAVKDEKNHHDLDHRGLYVAPSKLLFMKSQFLLFATSKLLLALQNNSVSPSESLRASEKHRSSTDYSIDSKKRKAEEKDSMSRYDSDGDKSDDLVVDVSNEDPATPRVSPAHSPPENGLDKARGLKKGDAPNSPASVASSSSTPSSKTKDLGHNDKSSTPGLKSNTPTPRNDAPTPGTSSTPGLRPMPGKPTGMDPLASALRTPLSIGGSYAAPFAMMGHHEMNGSLTSPGAYAGLHNLPPQMSAAAAAAAAYGRSPMVGFDPHPPMRAPGLPSSLASIPGGKPAYSFHVSADGQMQPVPFPHDALAGPGIPRHARQINTLSHGEVVCAVTISNPTRHVYTGGKGCVKIWDISQPGSKSPISQLDCLIFSLGYCPTGEWLAVGMESSNVEVLHHTKPDKYQLHLHESCVLSLKFAYCGKWFVSTGKDNLLNAWRTPYGASIFQSKESSSVLSCDISADDKYIVTGSGDKKATVYEVIY</sequence>
<dbReference type="Pfam" id="PF03920">
    <property type="entry name" value="TLE_N"/>
    <property type="match status" value="1"/>
</dbReference>
<evidence type="ECO:0000256" key="5">
    <source>
        <dbReference type="SAM" id="Coils"/>
    </source>
</evidence>
<dbReference type="InterPro" id="IPR009146">
    <property type="entry name" value="Groucho_enhance"/>
</dbReference>
<evidence type="ECO:0000256" key="3">
    <source>
        <dbReference type="ARBA" id="ARBA00023242"/>
    </source>
</evidence>
<dbReference type="InterPro" id="IPR036322">
    <property type="entry name" value="WD40_repeat_dom_sf"/>
</dbReference>
<evidence type="ECO:0000313" key="9">
    <source>
        <dbReference type="Proteomes" id="UP001145742"/>
    </source>
</evidence>
<keyword evidence="3" id="KW-0539">Nucleus</keyword>
<keyword evidence="5" id="KW-0175">Coiled coil</keyword>
<feature type="region of interest" description="Disordered" evidence="6">
    <location>
        <begin position="231"/>
        <end position="384"/>
    </location>
</feature>
<dbReference type="InterPro" id="IPR001680">
    <property type="entry name" value="WD40_rpt"/>
</dbReference>
<evidence type="ECO:0000256" key="6">
    <source>
        <dbReference type="SAM" id="MobiDB-lite"/>
    </source>
</evidence>
<comment type="caution">
    <text evidence="8">The sequence shown here is derived from an EMBL/GenBank/DDBJ whole genome shotgun (WGS) entry which is preliminary data.</text>
</comment>
<evidence type="ECO:0000256" key="2">
    <source>
        <dbReference type="ARBA" id="ARBA00005969"/>
    </source>
</evidence>
<organism evidence="8 9">
    <name type="scientific">Willisornis vidua</name>
    <name type="common">Xingu scale-backed antbird</name>
    <dbReference type="NCBI Taxonomy" id="1566151"/>
    <lineage>
        <taxon>Eukaryota</taxon>
        <taxon>Metazoa</taxon>
        <taxon>Chordata</taxon>
        <taxon>Craniata</taxon>
        <taxon>Vertebrata</taxon>
        <taxon>Euteleostomi</taxon>
        <taxon>Archelosauria</taxon>
        <taxon>Archosauria</taxon>
        <taxon>Dinosauria</taxon>
        <taxon>Saurischia</taxon>
        <taxon>Theropoda</taxon>
        <taxon>Coelurosauria</taxon>
        <taxon>Aves</taxon>
        <taxon>Neognathae</taxon>
        <taxon>Neoaves</taxon>
        <taxon>Telluraves</taxon>
        <taxon>Australaves</taxon>
        <taxon>Passeriformes</taxon>
        <taxon>Thamnophilidae</taxon>
        <taxon>Willisornis</taxon>
    </lineage>
</organism>
<dbReference type="EMBL" id="WHWB01033333">
    <property type="protein sequence ID" value="KAJ7420469.1"/>
    <property type="molecule type" value="Genomic_DNA"/>
</dbReference>
<feature type="coiled-coil region" evidence="5">
    <location>
        <begin position="33"/>
        <end position="67"/>
    </location>
</feature>
<dbReference type="PANTHER" id="PTHR10814:SF24">
    <property type="entry name" value="TRANSDUCIN-LIKE ENHANCER PROTEIN 3"/>
    <property type="match status" value="1"/>
</dbReference>
<reference evidence="8" key="1">
    <citation type="submission" date="2019-10" db="EMBL/GenBank/DDBJ databases">
        <authorList>
            <person name="Soares A.E.R."/>
            <person name="Aleixo A."/>
            <person name="Schneider P."/>
            <person name="Miyaki C.Y."/>
            <person name="Schneider M.P."/>
            <person name="Mello C."/>
            <person name="Vasconcelos A.T.R."/>
        </authorList>
    </citation>
    <scope>NUCLEOTIDE SEQUENCE</scope>
    <source>
        <tissue evidence="8">Muscle</tissue>
    </source>
</reference>
<comment type="similarity">
    <text evidence="2">Belongs to the WD repeat Groucho/TLE family.</text>
</comment>
<accession>A0ABQ9DEH4</accession>
<evidence type="ECO:0000256" key="1">
    <source>
        <dbReference type="ARBA" id="ARBA00004123"/>
    </source>
</evidence>